<dbReference type="Pfam" id="PF08245">
    <property type="entry name" value="Mur_ligase_M"/>
    <property type="match status" value="1"/>
</dbReference>
<sequence>MKHIHFIGIGGYSMSGLALWLKQQGLRVTGSDMSPSSRTDRLLAAGIPVFFGHDPAHIDGVDEVIYSTDVRPDNPERLEAVRRNILVRHRSELLAEVLSDKRTITVGGTHGKTTTTTMIGTLLTQTGLDPSVLVGGEVSQFGGNTIRVGRSEWAVAEADESDGTFLRYRPEIAVATNVEPEHLEHYQENFGVLVDAFRRYLSSVPNSGAAVVCLDNPVLDEMADTLTVPVITYGFHSRAQVRGVVETKTPSGTTFQVFYEDRFLGRVSLAVPGSHNVQNALAALAVALHLKIDAKAAMEALATFQNANRRFQVLTPGPVLVVDDYAHHPTEIRATLEACRQVTPGRVVVLFQPQRYVRTHHLWDQFVEAFDDADILVLTEIYSPPGEKPIPGVSGRKLAEAIETRQPGRVYFVPDMFDAVDLVMPMLAPGDTFLTMGAGPVYKVGERVSALMA</sequence>
<protein>
    <recommendedName>
        <fullName evidence="3 14">UDP-N-acetylmuramate--L-alanine ligase</fullName>
        <ecNumber evidence="3 14">6.3.2.8</ecNumber>
    </recommendedName>
    <alternativeName>
        <fullName evidence="14">UDP-N-acetylmuramoyl-L-alanine synthetase</fullName>
    </alternativeName>
</protein>
<evidence type="ECO:0000256" key="4">
    <source>
        <dbReference type="ARBA" id="ARBA00022490"/>
    </source>
</evidence>
<evidence type="ECO:0000256" key="10">
    <source>
        <dbReference type="ARBA" id="ARBA00022984"/>
    </source>
</evidence>
<keyword evidence="9 14" id="KW-0133">Cell shape</keyword>
<dbReference type="UniPathway" id="UPA00219"/>
<evidence type="ECO:0000313" key="19">
    <source>
        <dbReference type="Proteomes" id="UP000533476"/>
    </source>
</evidence>
<keyword evidence="19" id="KW-1185">Reference proteome</keyword>
<keyword evidence="6 14" id="KW-0132">Cell division</keyword>
<dbReference type="PANTHER" id="PTHR43445">
    <property type="entry name" value="UDP-N-ACETYLMURAMATE--L-ALANINE LIGASE-RELATED"/>
    <property type="match status" value="1"/>
</dbReference>
<dbReference type="InterPro" id="IPR004101">
    <property type="entry name" value="Mur_ligase_C"/>
</dbReference>
<dbReference type="EMBL" id="JABBVZ010000138">
    <property type="protein sequence ID" value="NMP24700.1"/>
    <property type="molecule type" value="Genomic_DNA"/>
</dbReference>
<feature type="domain" description="Mur ligase N-terminal catalytic" evidence="15">
    <location>
        <begin position="3"/>
        <end position="101"/>
    </location>
</feature>
<evidence type="ECO:0000256" key="7">
    <source>
        <dbReference type="ARBA" id="ARBA00022741"/>
    </source>
</evidence>
<feature type="domain" description="Mur ligase C-terminal" evidence="16">
    <location>
        <begin position="309"/>
        <end position="439"/>
    </location>
</feature>
<keyword evidence="7 14" id="KW-0547">Nucleotide-binding</keyword>
<feature type="binding site" evidence="14">
    <location>
        <begin position="108"/>
        <end position="114"/>
    </location>
    <ligand>
        <name>ATP</name>
        <dbReference type="ChEBI" id="CHEBI:30616"/>
    </ligand>
</feature>
<dbReference type="Gene3D" id="3.40.1190.10">
    <property type="entry name" value="Mur-like, catalytic domain"/>
    <property type="match status" value="1"/>
</dbReference>
<evidence type="ECO:0000256" key="9">
    <source>
        <dbReference type="ARBA" id="ARBA00022960"/>
    </source>
</evidence>
<evidence type="ECO:0000259" key="15">
    <source>
        <dbReference type="Pfam" id="PF01225"/>
    </source>
</evidence>
<comment type="function">
    <text evidence="14">Cell wall formation.</text>
</comment>
<evidence type="ECO:0000256" key="5">
    <source>
        <dbReference type="ARBA" id="ARBA00022598"/>
    </source>
</evidence>
<dbReference type="Pfam" id="PF01225">
    <property type="entry name" value="Mur_ligase"/>
    <property type="match status" value="1"/>
</dbReference>
<evidence type="ECO:0000256" key="3">
    <source>
        <dbReference type="ARBA" id="ARBA00012211"/>
    </source>
</evidence>
<evidence type="ECO:0000256" key="13">
    <source>
        <dbReference type="ARBA" id="ARBA00047833"/>
    </source>
</evidence>
<evidence type="ECO:0000256" key="1">
    <source>
        <dbReference type="ARBA" id="ARBA00004496"/>
    </source>
</evidence>
<comment type="pathway">
    <text evidence="2 14">Cell wall biogenesis; peptidoglycan biosynthesis.</text>
</comment>
<dbReference type="InterPro" id="IPR000713">
    <property type="entry name" value="Mur_ligase_N"/>
</dbReference>
<dbReference type="AlphaFoldDB" id="A0A7Y0L7L0"/>
<dbReference type="SUPFAM" id="SSF53623">
    <property type="entry name" value="MurD-like peptide ligases, catalytic domain"/>
    <property type="match status" value="1"/>
</dbReference>
<evidence type="ECO:0000259" key="16">
    <source>
        <dbReference type="Pfam" id="PF02875"/>
    </source>
</evidence>
<evidence type="ECO:0000256" key="12">
    <source>
        <dbReference type="ARBA" id="ARBA00023316"/>
    </source>
</evidence>
<dbReference type="GO" id="GO:0051301">
    <property type="term" value="P:cell division"/>
    <property type="evidence" value="ECO:0007669"/>
    <property type="project" value="UniProtKB-KW"/>
</dbReference>
<dbReference type="GO" id="GO:0009252">
    <property type="term" value="P:peptidoglycan biosynthetic process"/>
    <property type="evidence" value="ECO:0007669"/>
    <property type="project" value="UniProtKB-UniRule"/>
</dbReference>
<comment type="similarity">
    <text evidence="14">Belongs to the MurCDEF family.</text>
</comment>
<proteinExistence type="inferred from homology"/>
<dbReference type="NCBIfam" id="TIGR01082">
    <property type="entry name" value="murC"/>
    <property type="match status" value="1"/>
</dbReference>
<feature type="domain" description="Mur ligase central" evidence="17">
    <location>
        <begin position="106"/>
        <end position="287"/>
    </location>
</feature>
<gene>
    <name evidence="14" type="primary">murC</name>
    <name evidence="18" type="ORF">HIJ39_20545</name>
</gene>
<dbReference type="InterPro" id="IPR036615">
    <property type="entry name" value="Mur_ligase_C_dom_sf"/>
</dbReference>
<dbReference type="EC" id="6.3.2.8" evidence="3 14"/>
<dbReference type="PANTHER" id="PTHR43445:SF3">
    <property type="entry name" value="UDP-N-ACETYLMURAMATE--L-ALANINE LIGASE"/>
    <property type="match status" value="1"/>
</dbReference>
<keyword evidence="5 14" id="KW-0436">Ligase</keyword>
<keyword evidence="8 14" id="KW-0067">ATP-binding</keyword>
<dbReference type="GO" id="GO:0005524">
    <property type="term" value="F:ATP binding"/>
    <property type="evidence" value="ECO:0007669"/>
    <property type="project" value="UniProtKB-UniRule"/>
</dbReference>
<dbReference type="Gene3D" id="3.40.50.720">
    <property type="entry name" value="NAD(P)-binding Rossmann-like Domain"/>
    <property type="match status" value="1"/>
</dbReference>
<name>A0A7Y0L7L0_9FIRM</name>
<evidence type="ECO:0000256" key="2">
    <source>
        <dbReference type="ARBA" id="ARBA00004752"/>
    </source>
</evidence>
<dbReference type="Pfam" id="PF02875">
    <property type="entry name" value="Mur_ligase_C"/>
    <property type="match status" value="1"/>
</dbReference>
<dbReference type="GO" id="GO:0008360">
    <property type="term" value="P:regulation of cell shape"/>
    <property type="evidence" value="ECO:0007669"/>
    <property type="project" value="UniProtKB-KW"/>
</dbReference>
<dbReference type="InterPro" id="IPR050061">
    <property type="entry name" value="MurCDEF_pg_biosynth"/>
</dbReference>
<comment type="caution">
    <text evidence="18">The sequence shown here is derived from an EMBL/GenBank/DDBJ whole genome shotgun (WGS) entry which is preliminary data.</text>
</comment>
<evidence type="ECO:0000256" key="6">
    <source>
        <dbReference type="ARBA" id="ARBA00022618"/>
    </source>
</evidence>
<dbReference type="GO" id="GO:0005737">
    <property type="term" value="C:cytoplasm"/>
    <property type="evidence" value="ECO:0007669"/>
    <property type="project" value="UniProtKB-SubCell"/>
</dbReference>
<comment type="catalytic activity">
    <reaction evidence="13 14">
        <text>UDP-N-acetyl-alpha-D-muramate + L-alanine + ATP = UDP-N-acetyl-alpha-D-muramoyl-L-alanine + ADP + phosphate + H(+)</text>
        <dbReference type="Rhea" id="RHEA:23372"/>
        <dbReference type="ChEBI" id="CHEBI:15378"/>
        <dbReference type="ChEBI" id="CHEBI:30616"/>
        <dbReference type="ChEBI" id="CHEBI:43474"/>
        <dbReference type="ChEBI" id="CHEBI:57972"/>
        <dbReference type="ChEBI" id="CHEBI:70757"/>
        <dbReference type="ChEBI" id="CHEBI:83898"/>
        <dbReference type="ChEBI" id="CHEBI:456216"/>
        <dbReference type="EC" id="6.3.2.8"/>
    </reaction>
</comment>
<dbReference type="InterPro" id="IPR005758">
    <property type="entry name" value="UDP-N-AcMur_Ala_ligase_MurC"/>
</dbReference>
<dbReference type="InterPro" id="IPR036565">
    <property type="entry name" value="Mur-like_cat_sf"/>
</dbReference>
<keyword evidence="10 14" id="KW-0573">Peptidoglycan synthesis</keyword>
<dbReference type="Proteomes" id="UP000533476">
    <property type="component" value="Unassembled WGS sequence"/>
</dbReference>
<dbReference type="InterPro" id="IPR013221">
    <property type="entry name" value="Mur_ligase_cen"/>
</dbReference>
<evidence type="ECO:0000259" key="17">
    <source>
        <dbReference type="Pfam" id="PF08245"/>
    </source>
</evidence>
<dbReference type="HAMAP" id="MF_00046">
    <property type="entry name" value="MurC"/>
    <property type="match status" value="1"/>
</dbReference>
<organism evidence="18 19">
    <name type="scientific">Sulfobacillus harzensis</name>
    <dbReference type="NCBI Taxonomy" id="2729629"/>
    <lineage>
        <taxon>Bacteria</taxon>
        <taxon>Bacillati</taxon>
        <taxon>Bacillota</taxon>
        <taxon>Clostridia</taxon>
        <taxon>Eubacteriales</taxon>
        <taxon>Clostridiales Family XVII. Incertae Sedis</taxon>
        <taxon>Sulfobacillus</taxon>
    </lineage>
</organism>
<evidence type="ECO:0000256" key="11">
    <source>
        <dbReference type="ARBA" id="ARBA00023306"/>
    </source>
</evidence>
<dbReference type="SUPFAM" id="SSF51984">
    <property type="entry name" value="MurCD N-terminal domain"/>
    <property type="match status" value="1"/>
</dbReference>
<dbReference type="GO" id="GO:0071555">
    <property type="term" value="P:cell wall organization"/>
    <property type="evidence" value="ECO:0007669"/>
    <property type="project" value="UniProtKB-KW"/>
</dbReference>
<keyword evidence="11 14" id="KW-0131">Cell cycle</keyword>
<dbReference type="SUPFAM" id="SSF53244">
    <property type="entry name" value="MurD-like peptide ligases, peptide-binding domain"/>
    <property type="match status" value="1"/>
</dbReference>
<keyword evidence="4 14" id="KW-0963">Cytoplasm</keyword>
<accession>A0A7Y0L7L0</accession>
<dbReference type="Gene3D" id="3.90.190.20">
    <property type="entry name" value="Mur ligase, C-terminal domain"/>
    <property type="match status" value="1"/>
</dbReference>
<keyword evidence="12 14" id="KW-0961">Cell wall biogenesis/degradation</keyword>
<evidence type="ECO:0000313" key="18">
    <source>
        <dbReference type="EMBL" id="NMP24700.1"/>
    </source>
</evidence>
<reference evidence="18 19" key="1">
    <citation type="submission" date="2020-04" db="EMBL/GenBank/DDBJ databases">
        <authorList>
            <person name="Zhang R."/>
            <person name="Schippers A."/>
        </authorList>
    </citation>
    <scope>NUCLEOTIDE SEQUENCE [LARGE SCALE GENOMIC DNA]</scope>
    <source>
        <strain evidence="18 19">DSM 109850</strain>
    </source>
</reference>
<evidence type="ECO:0000256" key="8">
    <source>
        <dbReference type="ARBA" id="ARBA00022840"/>
    </source>
</evidence>
<dbReference type="GO" id="GO:0008763">
    <property type="term" value="F:UDP-N-acetylmuramate-L-alanine ligase activity"/>
    <property type="evidence" value="ECO:0007669"/>
    <property type="project" value="UniProtKB-UniRule"/>
</dbReference>
<comment type="subcellular location">
    <subcellularLocation>
        <location evidence="1 14">Cytoplasm</location>
    </subcellularLocation>
</comment>
<evidence type="ECO:0000256" key="14">
    <source>
        <dbReference type="HAMAP-Rule" id="MF_00046"/>
    </source>
</evidence>